<keyword evidence="1" id="KW-0472">Membrane</keyword>
<evidence type="ECO:0000313" key="2">
    <source>
        <dbReference type="EMBL" id="MCS5478270.1"/>
    </source>
</evidence>
<comment type="caution">
    <text evidence="2">The sequence shown here is derived from an EMBL/GenBank/DDBJ whole genome shotgun (WGS) entry which is preliminary data.</text>
</comment>
<accession>A0ABT2FSS2</accession>
<keyword evidence="1" id="KW-1133">Transmembrane helix</keyword>
<feature type="transmembrane region" description="Helical" evidence="1">
    <location>
        <begin position="38"/>
        <end position="56"/>
    </location>
</feature>
<protein>
    <recommendedName>
        <fullName evidence="4">DUF418 domain-containing protein</fullName>
    </recommendedName>
</protein>
<keyword evidence="1" id="KW-0812">Transmembrane</keyword>
<proteinExistence type="predicted"/>
<sequence length="93" mass="10380">MSPHPGRGTALAVAGAMTLTLYLAHLAFLHFYPFEDRPWTALLIQVAAVLVIPVLWRLIFRRGPLEWVVAAISRLAVAPVKVRETADRGRHRS</sequence>
<dbReference type="RefSeq" id="WP_259426309.1">
    <property type="nucleotide sequence ID" value="NZ_JANWTC010000001.1"/>
</dbReference>
<dbReference type="Proteomes" id="UP001205965">
    <property type="component" value="Unassembled WGS sequence"/>
</dbReference>
<keyword evidence="3" id="KW-1185">Reference proteome</keyword>
<evidence type="ECO:0008006" key="4">
    <source>
        <dbReference type="Google" id="ProtNLM"/>
    </source>
</evidence>
<evidence type="ECO:0000256" key="1">
    <source>
        <dbReference type="SAM" id="Phobius"/>
    </source>
</evidence>
<organism evidence="2 3">
    <name type="scientific">Corynebacterium lemuris</name>
    <dbReference type="NCBI Taxonomy" id="1859292"/>
    <lineage>
        <taxon>Bacteria</taxon>
        <taxon>Bacillati</taxon>
        <taxon>Actinomycetota</taxon>
        <taxon>Actinomycetes</taxon>
        <taxon>Mycobacteriales</taxon>
        <taxon>Corynebacteriaceae</taxon>
        <taxon>Corynebacterium</taxon>
    </lineage>
</organism>
<gene>
    <name evidence="2" type="ORF">NYP18_01220</name>
</gene>
<feature type="transmembrane region" description="Helical" evidence="1">
    <location>
        <begin position="12"/>
        <end position="32"/>
    </location>
</feature>
<dbReference type="EMBL" id="JANWTC010000001">
    <property type="protein sequence ID" value="MCS5478270.1"/>
    <property type="molecule type" value="Genomic_DNA"/>
</dbReference>
<evidence type="ECO:0000313" key="3">
    <source>
        <dbReference type="Proteomes" id="UP001205965"/>
    </source>
</evidence>
<reference evidence="2 3" key="1">
    <citation type="submission" date="2022-08" db="EMBL/GenBank/DDBJ databases">
        <title>YIM 101645 draft genome.</title>
        <authorList>
            <person name="Chen X."/>
        </authorList>
    </citation>
    <scope>NUCLEOTIDE SEQUENCE [LARGE SCALE GENOMIC DNA]</scope>
    <source>
        <strain evidence="2 3">YIM 101645</strain>
    </source>
</reference>
<name>A0ABT2FSS2_9CORY</name>